<evidence type="ECO:0000256" key="7">
    <source>
        <dbReference type="RuleBase" id="RU004504"/>
    </source>
</evidence>
<dbReference type="Gene3D" id="3.90.1150.10">
    <property type="entry name" value="Aspartate Aminotransferase, domain 1"/>
    <property type="match status" value="1"/>
</dbReference>
<dbReference type="OrthoDB" id="9804366at2"/>
<evidence type="ECO:0000256" key="4">
    <source>
        <dbReference type="ARBA" id="ARBA00022679"/>
    </source>
</evidence>
<evidence type="ECO:0000256" key="3">
    <source>
        <dbReference type="ARBA" id="ARBA00012239"/>
    </source>
</evidence>
<feature type="domain" description="Aminotransferase class V" evidence="9">
    <location>
        <begin position="37"/>
        <end position="404"/>
    </location>
</feature>
<evidence type="ECO:0000259" key="9">
    <source>
        <dbReference type="Pfam" id="PF00266"/>
    </source>
</evidence>
<dbReference type="PANTHER" id="PTHR43586">
    <property type="entry name" value="CYSTEINE DESULFURASE"/>
    <property type="match status" value="1"/>
</dbReference>
<comment type="function">
    <text evidence="8">Catalyzes the removal of elemental sulfur and selenium atoms from L-cysteine, L-cystine, L-selenocysteine, and L-selenocystine to produce L-alanine.</text>
</comment>
<dbReference type="AlphaFoldDB" id="A0A420WRP2"/>
<dbReference type="NCBIfam" id="TIGR01979">
    <property type="entry name" value="sufS"/>
    <property type="match status" value="1"/>
</dbReference>
<protein>
    <recommendedName>
        <fullName evidence="3 8">Cysteine desulfurase</fullName>
        <ecNumber evidence="3 8">2.8.1.7</ecNumber>
    </recommendedName>
</protein>
<dbReference type="Gene3D" id="3.40.640.10">
    <property type="entry name" value="Type I PLP-dependent aspartate aminotransferase-like (Major domain)"/>
    <property type="match status" value="1"/>
</dbReference>
<dbReference type="InterPro" id="IPR010970">
    <property type="entry name" value="Cys_dSase_SufS"/>
</dbReference>
<dbReference type="GO" id="GO:0016829">
    <property type="term" value="F:lyase activity"/>
    <property type="evidence" value="ECO:0007669"/>
    <property type="project" value="UniProtKB-KW"/>
</dbReference>
<keyword evidence="10" id="KW-0456">Lyase</keyword>
<keyword evidence="4 8" id="KW-0808">Transferase</keyword>
<evidence type="ECO:0000256" key="6">
    <source>
        <dbReference type="ARBA" id="ARBA00050776"/>
    </source>
</evidence>
<dbReference type="InterPro" id="IPR020578">
    <property type="entry name" value="Aminotrans_V_PyrdxlP_BS"/>
</dbReference>
<sequence length="416" mass="44882">MTAMVQTPLADAPYDVEAARRDFPIFRTDVRGKPLAFLDSGASAQKPQAVLDAMNAVYTSGYANVHRGAYQLSERATAAYEGSREIVRRFLNARSVKEIVYTRNATEGINLVASSYGRKFLKAGDAVLISEMEHHANIVPWQLLRDEIGIELRIVPIADDGSWLMAEYEKRLDGVKLVALTHTSNVLGTVTPAKEITALAHAAGAKVLLDGSQAVVHRPVDVQDIGCDFYVFTGHKLYGPTGIGVLYGREELLAAMPPYQGGGDMIRTVSFTKSTWADLPHKFEAGTPAIVEAVGLGAAIQYVEGLGIERIARHETQLLNYATQRLSAVKGLNIQGNAVGKAGVISFTIDCAHPHDISTIVDRAGVAIRAGHHCAQPLMERLGVAATARASLGLYSTKAEVDQLAEALDFVVEMFD</sequence>
<dbReference type="GO" id="GO:0031071">
    <property type="term" value="F:cysteine desulfurase activity"/>
    <property type="evidence" value="ECO:0007669"/>
    <property type="project" value="UniProtKB-UniRule"/>
</dbReference>
<comment type="catalytic activity">
    <reaction evidence="6 8">
        <text>(sulfur carrier)-H + L-cysteine = (sulfur carrier)-SH + L-alanine</text>
        <dbReference type="Rhea" id="RHEA:43892"/>
        <dbReference type="Rhea" id="RHEA-COMP:14737"/>
        <dbReference type="Rhea" id="RHEA-COMP:14739"/>
        <dbReference type="ChEBI" id="CHEBI:29917"/>
        <dbReference type="ChEBI" id="CHEBI:35235"/>
        <dbReference type="ChEBI" id="CHEBI:57972"/>
        <dbReference type="ChEBI" id="CHEBI:64428"/>
        <dbReference type="EC" id="2.8.1.7"/>
    </reaction>
</comment>
<dbReference type="InterPro" id="IPR015424">
    <property type="entry name" value="PyrdxlP-dep_Trfase"/>
</dbReference>
<organism evidence="10 11">
    <name type="scientific">Oceanibaculum indicum</name>
    <dbReference type="NCBI Taxonomy" id="526216"/>
    <lineage>
        <taxon>Bacteria</taxon>
        <taxon>Pseudomonadati</taxon>
        <taxon>Pseudomonadota</taxon>
        <taxon>Alphaproteobacteria</taxon>
        <taxon>Rhodospirillales</taxon>
        <taxon>Oceanibaculaceae</taxon>
        <taxon>Oceanibaculum</taxon>
    </lineage>
</organism>
<proteinExistence type="inferred from homology"/>
<evidence type="ECO:0000313" key="11">
    <source>
        <dbReference type="Proteomes" id="UP000277424"/>
    </source>
</evidence>
<dbReference type="Pfam" id="PF00266">
    <property type="entry name" value="Aminotran_5"/>
    <property type="match status" value="1"/>
</dbReference>
<accession>A0A420WRP2</accession>
<comment type="cofactor">
    <cofactor evidence="1 7">
        <name>pyridoxal 5'-phosphate</name>
        <dbReference type="ChEBI" id="CHEBI:597326"/>
    </cofactor>
</comment>
<dbReference type="CDD" id="cd06453">
    <property type="entry name" value="SufS_like"/>
    <property type="match status" value="1"/>
</dbReference>
<name>A0A420WRP2_9PROT</name>
<dbReference type="SUPFAM" id="SSF53383">
    <property type="entry name" value="PLP-dependent transferases"/>
    <property type="match status" value="1"/>
</dbReference>
<dbReference type="InterPro" id="IPR000192">
    <property type="entry name" value="Aminotrans_V_dom"/>
</dbReference>
<comment type="caution">
    <text evidence="10">The sequence shown here is derived from an EMBL/GenBank/DDBJ whole genome shotgun (WGS) entry which is preliminary data.</text>
</comment>
<dbReference type="InterPro" id="IPR015422">
    <property type="entry name" value="PyrdxlP-dep_Trfase_small"/>
</dbReference>
<evidence type="ECO:0000256" key="8">
    <source>
        <dbReference type="RuleBase" id="RU004506"/>
    </source>
</evidence>
<dbReference type="EC" id="2.8.1.7" evidence="3 8"/>
<evidence type="ECO:0000256" key="5">
    <source>
        <dbReference type="ARBA" id="ARBA00022898"/>
    </source>
</evidence>
<dbReference type="PANTHER" id="PTHR43586:SF8">
    <property type="entry name" value="CYSTEINE DESULFURASE 1, CHLOROPLASTIC"/>
    <property type="match status" value="1"/>
</dbReference>
<dbReference type="RefSeq" id="WP_121218523.1">
    <property type="nucleotide sequence ID" value="NZ_RBIG01000001.1"/>
</dbReference>
<dbReference type="PROSITE" id="PS00595">
    <property type="entry name" value="AA_TRANSFER_CLASS_5"/>
    <property type="match status" value="1"/>
</dbReference>
<evidence type="ECO:0000256" key="1">
    <source>
        <dbReference type="ARBA" id="ARBA00001933"/>
    </source>
</evidence>
<dbReference type="EMBL" id="RBIG01000001">
    <property type="protein sequence ID" value="RKQ73565.1"/>
    <property type="molecule type" value="Genomic_DNA"/>
</dbReference>
<dbReference type="InterPro" id="IPR015421">
    <property type="entry name" value="PyrdxlP-dep_Trfase_major"/>
</dbReference>
<reference evidence="10 11" key="1">
    <citation type="submission" date="2018-10" db="EMBL/GenBank/DDBJ databases">
        <title>Comparative analysis of microorganisms from saline springs in Andes Mountain Range, Colombia.</title>
        <authorList>
            <person name="Rubin E."/>
        </authorList>
    </citation>
    <scope>NUCLEOTIDE SEQUENCE [LARGE SCALE GENOMIC DNA]</scope>
    <source>
        <strain evidence="10 11">USBA 36</strain>
    </source>
</reference>
<dbReference type="Proteomes" id="UP000277424">
    <property type="component" value="Unassembled WGS sequence"/>
</dbReference>
<gene>
    <name evidence="10" type="ORF">BCL74_1354</name>
</gene>
<evidence type="ECO:0000313" key="10">
    <source>
        <dbReference type="EMBL" id="RKQ73565.1"/>
    </source>
</evidence>
<evidence type="ECO:0000256" key="2">
    <source>
        <dbReference type="ARBA" id="ARBA00010447"/>
    </source>
</evidence>
<comment type="similarity">
    <text evidence="2 8">Belongs to the class-V pyridoxal-phosphate-dependent aminotransferase family. Csd subfamily.</text>
</comment>
<keyword evidence="5 8" id="KW-0663">Pyridoxal phosphate</keyword>
<dbReference type="GO" id="GO:0006534">
    <property type="term" value="P:cysteine metabolic process"/>
    <property type="evidence" value="ECO:0007669"/>
    <property type="project" value="UniProtKB-UniRule"/>
</dbReference>
<dbReference type="GO" id="GO:0030170">
    <property type="term" value="F:pyridoxal phosphate binding"/>
    <property type="evidence" value="ECO:0007669"/>
    <property type="project" value="UniProtKB-UniRule"/>
</dbReference>